<keyword evidence="2" id="KW-0378">Hydrolase</keyword>
<keyword evidence="3" id="KW-1185">Reference proteome</keyword>
<evidence type="ECO:0000313" key="3">
    <source>
        <dbReference type="Proteomes" id="UP001595997"/>
    </source>
</evidence>
<keyword evidence="2" id="KW-0540">Nuclease</keyword>
<evidence type="ECO:0000313" key="2">
    <source>
        <dbReference type="EMBL" id="MFC4494044.1"/>
    </source>
</evidence>
<dbReference type="RefSeq" id="WP_386444285.1">
    <property type="nucleotide sequence ID" value="NZ_JBHSFH010000004.1"/>
</dbReference>
<dbReference type="GO" id="GO:0004519">
    <property type="term" value="F:endonuclease activity"/>
    <property type="evidence" value="ECO:0007669"/>
    <property type="project" value="UniProtKB-KW"/>
</dbReference>
<name>A0ABV9A386_9ACTN</name>
<dbReference type="Proteomes" id="UP001595997">
    <property type="component" value="Unassembled WGS sequence"/>
</dbReference>
<protein>
    <submittedName>
        <fullName evidence="2">HNH endonuclease</fullName>
    </submittedName>
</protein>
<organism evidence="2 3">
    <name type="scientific">Streptomyces ovatisporus</name>
    <dbReference type="NCBI Taxonomy" id="1128682"/>
    <lineage>
        <taxon>Bacteria</taxon>
        <taxon>Bacillati</taxon>
        <taxon>Actinomycetota</taxon>
        <taxon>Actinomycetes</taxon>
        <taxon>Kitasatosporales</taxon>
        <taxon>Streptomycetaceae</taxon>
        <taxon>Streptomyces</taxon>
    </lineage>
</organism>
<keyword evidence="2" id="KW-0255">Endonuclease</keyword>
<reference evidence="3" key="1">
    <citation type="journal article" date="2019" name="Int. J. Syst. Evol. Microbiol.">
        <title>The Global Catalogue of Microorganisms (GCM) 10K type strain sequencing project: providing services to taxonomists for standard genome sequencing and annotation.</title>
        <authorList>
            <consortium name="The Broad Institute Genomics Platform"/>
            <consortium name="The Broad Institute Genome Sequencing Center for Infectious Disease"/>
            <person name="Wu L."/>
            <person name="Ma J."/>
        </authorList>
    </citation>
    <scope>NUCLEOTIDE SEQUENCE [LARGE SCALE GENOMIC DNA]</scope>
    <source>
        <strain evidence="3">CGMCC 4.7357</strain>
    </source>
</reference>
<proteinExistence type="predicted"/>
<evidence type="ECO:0000259" key="1">
    <source>
        <dbReference type="Pfam" id="PF14279"/>
    </source>
</evidence>
<accession>A0ABV9A386</accession>
<feature type="domain" description="HNH endonuclease 5" evidence="1">
    <location>
        <begin position="2"/>
        <end position="41"/>
    </location>
</feature>
<comment type="caution">
    <text evidence="2">The sequence shown here is derived from an EMBL/GenBank/DDBJ whole genome shotgun (WGS) entry which is preliminary data.</text>
</comment>
<dbReference type="Gene3D" id="1.10.30.50">
    <property type="match status" value="1"/>
</dbReference>
<dbReference type="InterPro" id="IPR029471">
    <property type="entry name" value="HNH_5"/>
</dbReference>
<dbReference type="EMBL" id="JBHSFH010000004">
    <property type="protein sequence ID" value="MFC4494044.1"/>
    <property type="molecule type" value="Genomic_DNA"/>
</dbReference>
<gene>
    <name evidence="2" type="ORF">ACFPA8_07850</name>
</gene>
<dbReference type="CDD" id="cd00085">
    <property type="entry name" value="HNHc"/>
    <property type="match status" value="1"/>
</dbReference>
<dbReference type="Pfam" id="PF14279">
    <property type="entry name" value="HNH_5"/>
    <property type="match status" value="1"/>
</dbReference>
<dbReference type="InterPro" id="IPR003615">
    <property type="entry name" value="HNH_nuc"/>
</dbReference>
<sequence length="50" mass="5355">MYCDEAATEIEHVRPLSAGGRDCRSNVAAACSGCNGERGNRSYAEWAATF</sequence>